<protein>
    <submittedName>
        <fullName evidence="5">Portal protein UL6</fullName>
    </submittedName>
</protein>
<dbReference type="EMBL" id="LT576869">
    <property type="protein sequence ID" value="SBO07563.1"/>
    <property type="molecule type" value="Genomic_DNA"/>
</dbReference>
<keyword evidence="3" id="KW-0946">Virion</keyword>
<keyword evidence="1" id="KW-1048">Host nucleus</keyword>
<organism evidence="5">
    <name type="scientific">Human herpesvirus 1 (strain 17)</name>
    <name type="common">HHV-1</name>
    <name type="synonym">Human herpes simplex virus 1</name>
    <dbReference type="NCBI Taxonomy" id="10299"/>
    <lineage>
        <taxon>Viruses</taxon>
        <taxon>Duplodnaviria</taxon>
        <taxon>Heunggongvirae</taxon>
        <taxon>Peploviricota</taxon>
        <taxon>Herviviricetes</taxon>
        <taxon>Herpesvirales</taxon>
        <taxon>Orthoherpesviridae</taxon>
        <taxon>Alphaherpesvirinae</taxon>
        <taxon>Simplexvirus</taxon>
        <taxon>Simplexvirus humanalpha1</taxon>
        <taxon>Human herpesvirus 1</taxon>
    </lineage>
</organism>
<gene>
    <name evidence="5" type="primary">UL6_1</name>
    <name evidence="5" type="ORF">P2C_00010</name>
</gene>
<dbReference type="Pfam" id="PF01763">
    <property type="entry name" value="Herpes_UL6"/>
    <property type="match status" value="1"/>
</dbReference>
<evidence type="ECO:0000256" key="2">
    <source>
        <dbReference type="ARBA" id="ARBA00022612"/>
    </source>
</evidence>
<evidence type="ECO:0000256" key="1">
    <source>
        <dbReference type="ARBA" id="ARBA00022562"/>
    </source>
</evidence>
<reference evidence="5" key="1">
    <citation type="submission" date="2016-05" db="EMBL/GenBank/DDBJ databases">
        <authorList>
            <person name="Lavstsen T."/>
            <person name="Jespersen J.S."/>
        </authorList>
    </citation>
    <scope>NUCLEOTIDE SEQUENCE</scope>
    <source>
        <strain evidence="5">2C</strain>
    </source>
</reference>
<keyword evidence="4" id="KW-0231">Viral genome packaging</keyword>
<accession>A0A181ZFC4</accession>
<dbReference type="GO" id="GO:0044423">
    <property type="term" value="C:virion component"/>
    <property type="evidence" value="ECO:0007669"/>
    <property type="project" value="UniProtKB-KW"/>
</dbReference>
<sequence>MTAPRSRAPTTRARGDTEALCSPEDGWVKVHPTPGTMLFREILHGQLGYTEGQGVYNVVRSSEATTRQLQAAIFHALLNATTYRDLEADWLCHVAARGLQPQRLVRRYRNAREADIAGVAERVFDTWRNTLRTTLLDFAHGLVACFAPGGPSGLTSFPKYIDWLTCLGLVPILRKRQEGGVTQGLRAFLKQHPLTRQLATVAEAAERAGPGFF</sequence>
<organismHost>
    <name type="scientific">Homo sapiens</name>
    <name type="common">Human</name>
    <dbReference type="NCBI Taxonomy" id="9606"/>
</organismHost>
<name>A0A181ZFC4_HHV11</name>
<keyword evidence="2" id="KW-1188">Viral release from host cell</keyword>
<evidence type="ECO:0000256" key="3">
    <source>
        <dbReference type="ARBA" id="ARBA00022844"/>
    </source>
</evidence>
<dbReference type="InterPro" id="IPR002660">
    <property type="entry name" value="Herpes_Portal"/>
</dbReference>
<dbReference type="Proteomes" id="UP000278059">
    <property type="component" value="Segment"/>
</dbReference>
<proteinExistence type="predicted"/>
<evidence type="ECO:0000313" key="5">
    <source>
        <dbReference type="EMBL" id="SBO07563.1"/>
    </source>
</evidence>
<evidence type="ECO:0000256" key="4">
    <source>
        <dbReference type="ARBA" id="ARBA00023219"/>
    </source>
</evidence>
<dbReference type="GO" id="GO:0051276">
    <property type="term" value="P:chromosome organization"/>
    <property type="evidence" value="ECO:0007669"/>
    <property type="project" value="InterPro"/>
</dbReference>